<evidence type="ECO:0000259" key="2">
    <source>
        <dbReference type="Pfam" id="PF03235"/>
    </source>
</evidence>
<evidence type="ECO:0000313" key="4">
    <source>
        <dbReference type="EMBL" id="SER52211.1"/>
    </source>
</evidence>
<proteinExistence type="predicted"/>
<reference evidence="5" key="1">
    <citation type="submission" date="2016-10" db="EMBL/GenBank/DDBJ databases">
        <authorList>
            <person name="Varghese N."/>
            <person name="Submissions S."/>
        </authorList>
    </citation>
    <scope>NUCLEOTIDE SEQUENCE [LARGE SCALE GENOMIC DNA]</scope>
    <source>
        <strain evidence="5">DSM 25055</strain>
    </source>
</reference>
<feature type="domain" description="GmrSD restriction endonucleases N-terminal" evidence="2">
    <location>
        <begin position="21"/>
        <end position="262"/>
    </location>
</feature>
<organism evidence="4 5">
    <name type="scientific">Natrinema salaciae</name>
    <dbReference type="NCBI Taxonomy" id="1186196"/>
    <lineage>
        <taxon>Archaea</taxon>
        <taxon>Methanobacteriati</taxon>
        <taxon>Methanobacteriota</taxon>
        <taxon>Stenosarchaea group</taxon>
        <taxon>Halobacteria</taxon>
        <taxon>Halobacteriales</taxon>
        <taxon>Natrialbaceae</taxon>
        <taxon>Natrinema</taxon>
    </lineage>
</organism>
<protein>
    <recommendedName>
        <fullName evidence="6">DUF262 domain-containing protein</fullName>
    </recommendedName>
</protein>
<gene>
    <name evidence="4" type="ORF">SAMN04489841_3995</name>
</gene>
<evidence type="ECO:0008006" key="6">
    <source>
        <dbReference type="Google" id="ProtNLM"/>
    </source>
</evidence>
<accession>A0A1H9PVF9</accession>
<keyword evidence="1" id="KW-0175">Coiled coil</keyword>
<feature type="domain" description="GmrSD restriction endonucleases C-terminal" evidence="3">
    <location>
        <begin position="498"/>
        <end position="642"/>
    </location>
</feature>
<dbReference type="EMBL" id="FOFD01000006">
    <property type="protein sequence ID" value="SER52211.1"/>
    <property type="molecule type" value="Genomic_DNA"/>
</dbReference>
<dbReference type="Pfam" id="PF03235">
    <property type="entry name" value="GmrSD_N"/>
    <property type="match status" value="1"/>
</dbReference>
<dbReference type="RefSeq" id="WP_090620902.1">
    <property type="nucleotide sequence ID" value="NZ_FOFD01000006.1"/>
</dbReference>
<dbReference type="PANTHER" id="PTHR35149:SF2">
    <property type="entry name" value="DUF262 DOMAIN-CONTAINING PROTEIN"/>
    <property type="match status" value="1"/>
</dbReference>
<evidence type="ECO:0000259" key="3">
    <source>
        <dbReference type="Pfam" id="PF07510"/>
    </source>
</evidence>
<dbReference type="InterPro" id="IPR011089">
    <property type="entry name" value="GmrSD_C"/>
</dbReference>
<dbReference type="STRING" id="1186196.SAMN04489841_3995"/>
<dbReference type="AlphaFoldDB" id="A0A1H9PVF9"/>
<evidence type="ECO:0000256" key="1">
    <source>
        <dbReference type="SAM" id="Coils"/>
    </source>
</evidence>
<dbReference type="PANTHER" id="PTHR35149">
    <property type="entry name" value="SLL5132 PROTEIN"/>
    <property type="match status" value="1"/>
</dbReference>
<keyword evidence="5" id="KW-1185">Reference proteome</keyword>
<name>A0A1H9PVF9_9EURY</name>
<feature type="coiled-coil region" evidence="1">
    <location>
        <begin position="479"/>
        <end position="506"/>
    </location>
</feature>
<dbReference type="Pfam" id="PF07510">
    <property type="entry name" value="GmrSD_C"/>
    <property type="match status" value="1"/>
</dbReference>
<dbReference type="OrthoDB" id="318965at2157"/>
<dbReference type="InterPro" id="IPR004919">
    <property type="entry name" value="GmrSD_N"/>
</dbReference>
<evidence type="ECO:0000313" key="5">
    <source>
        <dbReference type="Proteomes" id="UP000199114"/>
    </source>
</evidence>
<sequence length="665" mass="77758">MSSQADPMTDELDNDDYRLRRLFDGYVFHIPDYQRFYSWSTQECEDLWDDLLNVIDEANRHYMGTVILKDEAKAIETRGYGEGYREYAIVDGQQRFTTLTILMKAIVSAFDELERSMIDVDDEIYEDVEDAVEDARSLFVRDSSIQDDRYGAQNKLRLQREDNDVFKAILREEVVDEDISKPSEQRLVDAYGFFEDQLDDLKESRASDAAFLDDIGRLLSNIQSLEFMVYVVDSQARATLIFESVNDRGKDLSRLDKTKSFLMHKHYLIQSEEEGDVAGRDIRDRFGRIYRSMQTIEMQDRTSGISEDQVQQYHYIAKVPRSVNKTYLDEETGRRRTLQSGAPIYLDVLKWHFNRLYDDVAESPHDEHPRDCLEEIDWYTRSLRRYYSRLATIAEYDDDEEIGWELSKLFALGRMGNFYPLLLTVWDEYESGNIDRDELHEVLQMIEVASFRIYAIGNKRSDTGRSTFYRLANRVANGNAGVEDIISELENAVERYETDFEQALRNDGAYSVFSNRDLRYLLYSYDLYVRHKNRGGAPPEIEKAVQNAGKDYSLDHVWPQDTSELDLDDGEYEAHEELVDNLGNLTLTTGRRNAAWKNDSYDNKRTDDRYRDSDFASTRKLAREYESWGQSSVESRLDDLIEYAAQRWSLDSDERQEYAAIKPPS</sequence>
<dbReference type="Proteomes" id="UP000199114">
    <property type="component" value="Unassembled WGS sequence"/>
</dbReference>